<keyword evidence="4" id="KW-0812">Transmembrane</keyword>
<feature type="compositionally biased region" description="Basic and acidic residues" evidence="3">
    <location>
        <begin position="99"/>
        <end position="134"/>
    </location>
</feature>
<dbReference type="InterPro" id="IPR003737">
    <property type="entry name" value="GlcNAc_PI_deacetylase-related"/>
</dbReference>
<dbReference type="PANTHER" id="PTHR12993">
    <property type="entry name" value="N-ACETYLGLUCOSAMINYL-PHOSPHATIDYLINOSITOL DE-N-ACETYLASE-RELATED"/>
    <property type="match status" value="1"/>
</dbReference>
<evidence type="ECO:0000256" key="2">
    <source>
        <dbReference type="ARBA" id="ARBA00012176"/>
    </source>
</evidence>
<dbReference type="GO" id="GO:0005783">
    <property type="term" value="C:endoplasmic reticulum"/>
    <property type="evidence" value="ECO:0007669"/>
    <property type="project" value="TreeGrafter"/>
</dbReference>
<evidence type="ECO:0000313" key="5">
    <source>
        <dbReference type="EMBL" id="PHJ20719.1"/>
    </source>
</evidence>
<dbReference type="Pfam" id="PF02585">
    <property type="entry name" value="PIG-L"/>
    <property type="match status" value="1"/>
</dbReference>
<dbReference type="GeneID" id="94428832"/>
<gene>
    <name evidence="5" type="ORF">CSUI_005445</name>
</gene>
<name>A0A2C6KV68_9APIC</name>
<dbReference type="EMBL" id="MIGC01002636">
    <property type="protein sequence ID" value="PHJ20719.1"/>
    <property type="molecule type" value="Genomic_DNA"/>
</dbReference>
<dbReference type="Proteomes" id="UP000221165">
    <property type="component" value="Unassembled WGS sequence"/>
</dbReference>
<dbReference type="GO" id="GO:0006506">
    <property type="term" value="P:GPI anchor biosynthetic process"/>
    <property type="evidence" value="ECO:0007669"/>
    <property type="project" value="UniProtKB-UniPathway"/>
</dbReference>
<evidence type="ECO:0000256" key="3">
    <source>
        <dbReference type="SAM" id="MobiDB-lite"/>
    </source>
</evidence>
<protein>
    <recommendedName>
        <fullName evidence="2">N-acetylglucosaminylphosphatidylinositol deacetylase</fullName>
        <ecNumber evidence="2">3.5.1.89</ecNumber>
    </recommendedName>
</protein>
<keyword evidence="4" id="KW-0472">Membrane</keyword>
<dbReference type="InterPro" id="IPR024078">
    <property type="entry name" value="LmbE-like_dom_sf"/>
</dbReference>
<dbReference type="Gene3D" id="3.40.50.10320">
    <property type="entry name" value="LmbE-like"/>
    <property type="match status" value="1"/>
</dbReference>
<evidence type="ECO:0000256" key="4">
    <source>
        <dbReference type="SAM" id="Phobius"/>
    </source>
</evidence>
<reference evidence="5 6" key="1">
    <citation type="journal article" date="2017" name="Int. J. Parasitol.">
        <title>The genome of the protozoan parasite Cystoisospora suis and a reverse vaccinology approach to identify vaccine candidates.</title>
        <authorList>
            <person name="Palmieri N."/>
            <person name="Shrestha A."/>
            <person name="Ruttkowski B."/>
            <person name="Beck T."/>
            <person name="Vogl C."/>
            <person name="Tomley F."/>
            <person name="Blake D.P."/>
            <person name="Joachim A."/>
        </authorList>
    </citation>
    <scope>NUCLEOTIDE SEQUENCE [LARGE SCALE GENOMIC DNA]</scope>
    <source>
        <strain evidence="5 6">Wien I</strain>
    </source>
</reference>
<comment type="caution">
    <text evidence="5">The sequence shown here is derived from an EMBL/GenBank/DDBJ whole genome shotgun (WGS) entry which is preliminary data.</text>
</comment>
<sequence length="457" mass="52883">MQRLPWNLANRIYTSRGGVRGEGSLNFFSFFDISSVDPSFVEVLLVIIPVLSVLFSLLSILVHSHTSHAQRLFQLLLHRHRQGERRKEKKHVDQEEEEEKKRKEANKQLSKEEEEEDGKKGDLGELSRDDGDREKKKKLEKRKEDEEEEGREEKDAEGFVRIALLTAHPDDEVMFFSPLLSLLRQFSKTFQVYVLCLSTGNAYGLGRLREQELYRATELYGIPRENVEIVNDEENLSDGLTLWSADLVAEHIDKFLTKHSISSVFSFDEAGVSRHPNHISVYRGIRRVLEQRQRRAASWEEDEEGDLLQLAGKTSKKECRQPRGVFNERQAFAGTRDEGVKKEQEMKKEEKASSTSFDVYVLRSHSLLRKYSGLLDIIFSTIECRNRPERAVAVSLTPLTSIRGMLAHRSQFVWFRWLFVFFSSYTYSNAFEKLVIASEDSCDKPGRPSQKIKTKEL</sequence>
<evidence type="ECO:0000313" key="6">
    <source>
        <dbReference type="Proteomes" id="UP000221165"/>
    </source>
</evidence>
<dbReference type="AlphaFoldDB" id="A0A2C6KV68"/>
<dbReference type="SUPFAM" id="SSF102588">
    <property type="entry name" value="LmbE-like"/>
    <property type="match status" value="2"/>
</dbReference>
<evidence type="ECO:0000256" key="1">
    <source>
        <dbReference type="ARBA" id="ARBA00006066"/>
    </source>
</evidence>
<dbReference type="EC" id="3.5.1.89" evidence="2"/>
<proteinExistence type="inferred from homology"/>
<dbReference type="GO" id="GO:0000225">
    <property type="term" value="F:N-acetylglucosaminylphosphatidylinositol deacetylase activity"/>
    <property type="evidence" value="ECO:0007669"/>
    <property type="project" value="UniProtKB-EC"/>
</dbReference>
<dbReference type="PANTHER" id="PTHR12993:SF11">
    <property type="entry name" value="N-ACETYLGLUCOSAMINYL-PHOSPHATIDYLINOSITOL DE-N-ACETYLASE"/>
    <property type="match status" value="1"/>
</dbReference>
<feature type="transmembrane region" description="Helical" evidence="4">
    <location>
        <begin position="40"/>
        <end position="62"/>
    </location>
</feature>
<dbReference type="UniPathway" id="UPA00196"/>
<keyword evidence="6" id="KW-1185">Reference proteome</keyword>
<dbReference type="OrthoDB" id="440160at2759"/>
<dbReference type="RefSeq" id="XP_067922405.1">
    <property type="nucleotide sequence ID" value="XM_068065621.1"/>
</dbReference>
<keyword evidence="4" id="KW-1133">Transmembrane helix</keyword>
<feature type="region of interest" description="Disordered" evidence="3">
    <location>
        <begin position="84"/>
        <end position="153"/>
    </location>
</feature>
<dbReference type="VEuPathDB" id="ToxoDB:CSUI_005445"/>
<comment type="similarity">
    <text evidence="1">Belongs to the PIGL family.</text>
</comment>
<accession>A0A2C6KV68</accession>
<organism evidence="5 6">
    <name type="scientific">Cystoisospora suis</name>
    <dbReference type="NCBI Taxonomy" id="483139"/>
    <lineage>
        <taxon>Eukaryota</taxon>
        <taxon>Sar</taxon>
        <taxon>Alveolata</taxon>
        <taxon>Apicomplexa</taxon>
        <taxon>Conoidasida</taxon>
        <taxon>Coccidia</taxon>
        <taxon>Eucoccidiorida</taxon>
        <taxon>Eimeriorina</taxon>
        <taxon>Sarcocystidae</taxon>
        <taxon>Cystoisospora</taxon>
    </lineage>
</organism>
<dbReference type="GO" id="GO:0016020">
    <property type="term" value="C:membrane"/>
    <property type="evidence" value="ECO:0007669"/>
    <property type="project" value="GOC"/>
</dbReference>